<feature type="transmembrane region" description="Helical" evidence="9">
    <location>
        <begin position="156"/>
        <end position="175"/>
    </location>
</feature>
<feature type="transmembrane region" description="Helical" evidence="9">
    <location>
        <begin position="384"/>
        <end position="402"/>
    </location>
</feature>
<keyword evidence="7 9" id="KW-0472">Membrane</keyword>
<dbReference type="Pfam" id="PF13520">
    <property type="entry name" value="AA_permease_2"/>
    <property type="match status" value="1"/>
</dbReference>
<sequence>MKNNKSTSFGLAITTSLVIGTMIGSGIFLLPASLAAYGGIGLFGWLFSALGAICLAWVFAKLSQWQPGLGGPYHYTRIGIGEFPAFLVAWGYWISIWTGNAAIAMAAVSYSKLLYPPLAESTMMSTSLALAFIWLFASINLLGVREAGLTQLLTTCFKAIPLIAFGLIGIFFIDIEQITFETTTTESLPGSIIAAAALWLWAFLGIESASIPADNIREPKKTIPRATIIGVLLVAIVYLLGFVVVLGVIPAEQLAKSDGPFADASTIIWGSWAGIAMTFVALVSTLGALNGLILMGGQMPLAAARDKLFPKLFGRLNRRSTPSLGIILSALLTSTLILTTVSKNLLGIFNFAILLSTTSILIPYVFCSAAAFRFQESGKQKFKAVSLIIITLAFLFSLWALAGAGQEAVYWGFILMLLGIPVYTGLKIASDKQSQPDNE</sequence>
<comment type="caution">
    <text evidence="10">The sequence shown here is derived from an EMBL/GenBank/DDBJ whole genome shotgun (WGS) entry which is preliminary data.</text>
</comment>
<organism evidence="10 11">
    <name type="scientific">Pleionea mediterranea</name>
    <dbReference type="NCBI Taxonomy" id="523701"/>
    <lineage>
        <taxon>Bacteria</taxon>
        <taxon>Pseudomonadati</taxon>
        <taxon>Pseudomonadota</taxon>
        <taxon>Gammaproteobacteria</taxon>
        <taxon>Oceanospirillales</taxon>
        <taxon>Pleioneaceae</taxon>
        <taxon>Pleionea</taxon>
    </lineage>
</organism>
<evidence type="ECO:0000256" key="8">
    <source>
        <dbReference type="ARBA" id="ARBA00045636"/>
    </source>
</evidence>
<evidence type="ECO:0000256" key="7">
    <source>
        <dbReference type="ARBA" id="ARBA00023136"/>
    </source>
</evidence>
<comment type="subcellular location">
    <subcellularLocation>
        <location evidence="1">Cell membrane</location>
        <topology evidence="1">Multi-pass membrane protein</topology>
    </subcellularLocation>
</comment>
<keyword evidence="5 9" id="KW-0812">Transmembrane</keyword>
<feature type="transmembrane region" description="Helical" evidence="9">
    <location>
        <begin position="227"/>
        <end position="249"/>
    </location>
</feature>
<gene>
    <name evidence="10" type="ORF">C8D97_10327</name>
</gene>
<dbReference type="RefSeq" id="WP_170115133.1">
    <property type="nucleotide sequence ID" value="NZ_QGGU01000003.1"/>
</dbReference>
<keyword evidence="11" id="KW-1185">Reference proteome</keyword>
<keyword evidence="4" id="KW-1003">Cell membrane</keyword>
<dbReference type="PANTHER" id="PTHR42770:SF18">
    <property type="entry name" value="ARGININE_AGMATINE ANTIPORTER"/>
    <property type="match status" value="1"/>
</dbReference>
<dbReference type="GO" id="GO:0022857">
    <property type="term" value="F:transmembrane transporter activity"/>
    <property type="evidence" value="ECO:0007669"/>
    <property type="project" value="InterPro"/>
</dbReference>
<keyword evidence="6 9" id="KW-1133">Transmembrane helix</keyword>
<evidence type="ECO:0000256" key="5">
    <source>
        <dbReference type="ARBA" id="ARBA00022692"/>
    </source>
</evidence>
<evidence type="ECO:0000313" key="11">
    <source>
        <dbReference type="Proteomes" id="UP000245790"/>
    </source>
</evidence>
<name>A0A316FWL6_9GAMM</name>
<protein>
    <recommendedName>
        <fullName evidence="3">Arginine/agmatine antiporter</fullName>
    </recommendedName>
</protein>
<evidence type="ECO:0000256" key="6">
    <source>
        <dbReference type="ARBA" id="ARBA00022989"/>
    </source>
</evidence>
<dbReference type="AlphaFoldDB" id="A0A316FWL6"/>
<feature type="transmembrane region" description="Helical" evidence="9">
    <location>
        <begin position="348"/>
        <end position="372"/>
    </location>
</feature>
<feature type="transmembrane region" description="Helical" evidence="9">
    <location>
        <begin position="187"/>
        <end position="206"/>
    </location>
</feature>
<dbReference type="GO" id="GO:0005886">
    <property type="term" value="C:plasma membrane"/>
    <property type="evidence" value="ECO:0007669"/>
    <property type="project" value="UniProtKB-SubCell"/>
</dbReference>
<dbReference type="InterPro" id="IPR002293">
    <property type="entry name" value="AA/rel_permease1"/>
</dbReference>
<feature type="transmembrane region" description="Helical" evidence="9">
    <location>
        <begin position="83"/>
        <end position="110"/>
    </location>
</feature>
<evidence type="ECO:0000256" key="1">
    <source>
        <dbReference type="ARBA" id="ARBA00004651"/>
    </source>
</evidence>
<feature type="transmembrane region" description="Helical" evidence="9">
    <location>
        <begin position="42"/>
        <end position="62"/>
    </location>
</feature>
<dbReference type="InterPro" id="IPR050367">
    <property type="entry name" value="APC_superfamily"/>
</dbReference>
<evidence type="ECO:0000256" key="9">
    <source>
        <dbReference type="SAM" id="Phobius"/>
    </source>
</evidence>
<dbReference type="EMBL" id="QGGU01000003">
    <property type="protein sequence ID" value="PWK53204.1"/>
    <property type="molecule type" value="Genomic_DNA"/>
</dbReference>
<proteinExistence type="inferred from homology"/>
<dbReference type="Proteomes" id="UP000245790">
    <property type="component" value="Unassembled WGS sequence"/>
</dbReference>
<comment type="function">
    <text evidence="8">Major component of the acid-resistance (AR) system allowing enteric pathogens to survive the acidic environment in the stomach. Exchanges extracellular arginine for its intracellular decarboxylation product agmatine (Agm) thereby expelling intracellular protons. Probably undergoes several conformational states in order to translocate the substrate across the membrane; keeps the substrate accessible to only 1 side of the membrane at a time by opening and closing 3 membrane-internal gates.</text>
</comment>
<feature type="transmembrane region" description="Helical" evidence="9">
    <location>
        <begin position="9"/>
        <end position="30"/>
    </location>
</feature>
<evidence type="ECO:0000256" key="3">
    <source>
        <dbReference type="ARBA" id="ARBA00021069"/>
    </source>
</evidence>
<dbReference type="Gene3D" id="1.20.1740.10">
    <property type="entry name" value="Amino acid/polyamine transporter I"/>
    <property type="match status" value="1"/>
</dbReference>
<comment type="similarity">
    <text evidence="2">Belongs to the amino acid-polyamine-organocation (APC) superfamily. Basic amino acid/polyamine antiporter (APA) (TC 2.A.3.2) family.</text>
</comment>
<evidence type="ECO:0000256" key="4">
    <source>
        <dbReference type="ARBA" id="ARBA00022475"/>
    </source>
</evidence>
<feature type="transmembrane region" description="Helical" evidence="9">
    <location>
        <begin position="122"/>
        <end position="144"/>
    </location>
</feature>
<dbReference type="PIRSF" id="PIRSF006060">
    <property type="entry name" value="AA_transporter"/>
    <property type="match status" value="1"/>
</dbReference>
<dbReference type="PANTHER" id="PTHR42770">
    <property type="entry name" value="AMINO ACID TRANSPORTER-RELATED"/>
    <property type="match status" value="1"/>
</dbReference>
<accession>A0A316FWL6</accession>
<feature type="transmembrane region" description="Helical" evidence="9">
    <location>
        <begin position="269"/>
        <end position="302"/>
    </location>
</feature>
<feature type="transmembrane region" description="Helical" evidence="9">
    <location>
        <begin position="408"/>
        <end position="426"/>
    </location>
</feature>
<feature type="transmembrane region" description="Helical" evidence="9">
    <location>
        <begin position="323"/>
        <end position="342"/>
    </location>
</feature>
<evidence type="ECO:0000256" key="2">
    <source>
        <dbReference type="ARBA" id="ARBA00008220"/>
    </source>
</evidence>
<evidence type="ECO:0000313" key="10">
    <source>
        <dbReference type="EMBL" id="PWK53204.1"/>
    </source>
</evidence>
<reference evidence="10 11" key="1">
    <citation type="submission" date="2018-05" db="EMBL/GenBank/DDBJ databases">
        <title>Genomic Encyclopedia of Type Strains, Phase IV (KMG-IV): sequencing the most valuable type-strain genomes for metagenomic binning, comparative biology and taxonomic classification.</title>
        <authorList>
            <person name="Goeker M."/>
        </authorList>
    </citation>
    <scope>NUCLEOTIDE SEQUENCE [LARGE SCALE GENOMIC DNA]</scope>
    <source>
        <strain evidence="10 11">DSM 25350</strain>
    </source>
</reference>